<keyword evidence="1" id="KW-0812">Transmembrane</keyword>
<protein>
    <submittedName>
        <fullName evidence="2">Abc transporter, permease protein</fullName>
    </submittedName>
</protein>
<evidence type="ECO:0000256" key="1">
    <source>
        <dbReference type="SAM" id="Phobius"/>
    </source>
</evidence>
<reference evidence="2 3" key="1">
    <citation type="journal article" date="2015" name="Genome Announc.">
        <title>Expanding the biotechnology potential of lactobacilli through comparative genomics of 213 strains and associated genera.</title>
        <authorList>
            <person name="Sun Z."/>
            <person name="Harris H.M."/>
            <person name="McCann A."/>
            <person name="Guo C."/>
            <person name="Argimon S."/>
            <person name="Zhang W."/>
            <person name="Yang X."/>
            <person name="Jeffery I.B."/>
            <person name="Cooney J.C."/>
            <person name="Kagawa T.F."/>
            <person name="Liu W."/>
            <person name="Song Y."/>
            <person name="Salvetti E."/>
            <person name="Wrobel A."/>
            <person name="Rasinkangas P."/>
            <person name="Parkhill J."/>
            <person name="Rea M.C."/>
            <person name="O'Sullivan O."/>
            <person name="Ritari J."/>
            <person name="Douillard F.P."/>
            <person name="Paul Ross R."/>
            <person name="Yang R."/>
            <person name="Briner A.E."/>
            <person name="Felis G.E."/>
            <person name="de Vos W.M."/>
            <person name="Barrangou R."/>
            <person name="Klaenhammer T.R."/>
            <person name="Caufield P.W."/>
            <person name="Cui Y."/>
            <person name="Zhang H."/>
            <person name="O'Toole P.W."/>
        </authorList>
    </citation>
    <scope>NUCLEOTIDE SEQUENCE [LARGE SCALE GENOMIC DNA]</scope>
    <source>
        <strain evidence="2 3">DSM 20314</strain>
    </source>
</reference>
<name>A0A837RCG6_LACPE</name>
<feature type="transmembrane region" description="Helical" evidence="1">
    <location>
        <begin position="469"/>
        <end position="488"/>
    </location>
</feature>
<feature type="transmembrane region" description="Helical" evidence="1">
    <location>
        <begin position="354"/>
        <end position="378"/>
    </location>
</feature>
<evidence type="ECO:0000313" key="3">
    <source>
        <dbReference type="Proteomes" id="UP000051020"/>
    </source>
</evidence>
<dbReference type="EMBL" id="AZCU01000007">
    <property type="protein sequence ID" value="KRK25564.1"/>
    <property type="molecule type" value="Genomic_DNA"/>
</dbReference>
<comment type="caution">
    <text evidence="2">The sequence shown here is derived from an EMBL/GenBank/DDBJ whole genome shotgun (WGS) entry which is preliminary data.</text>
</comment>
<organism evidence="2 3">
    <name type="scientific">Lactiplantibacillus pentosus DSM 20314</name>
    <dbReference type="NCBI Taxonomy" id="1423791"/>
    <lineage>
        <taxon>Bacteria</taxon>
        <taxon>Bacillati</taxon>
        <taxon>Bacillota</taxon>
        <taxon>Bacilli</taxon>
        <taxon>Lactobacillales</taxon>
        <taxon>Lactobacillaceae</taxon>
        <taxon>Lactiplantibacillus</taxon>
    </lineage>
</organism>
<keyword evidence="1" id="KW-1133">Transmembrane helix</keyword>
<keyword evidence="1" id="KW-0472">Membrane</keyword>
<feature type="transmembrane region" description="Helical" evidence="1">
    <location>
        <begin position="27"/>
        <end position="45"/>
    </location>
</feature>
<dbReference type="AlphaFoldDB" id="A0A837RCG6"/>
<gene>
    <name evidence="2" type="ORF">FD24_GL003057</name>
</gene>
<feature type="transmembrane region" description="Helical" evidence="1">
    <location>
        <begin position="399"/>
        <end position="426"/>
    </location>
</feature>
<dbReference type="Proteomes" id="UP000051020">
    <property type="component" value="Unassembled WGS sequence"/>
</dbReference>
<sequence length="541" mass="58996">MIRMKGQLGAQTGTLIRFNLKRDWKKNLIWIAVMTGLFAVIAAKFDGIYGTQAALNEIVKTLKMPAMVALFGAFTAKAPYTTAKVFATEMVVFMALFMVIMNIMIAVAATRTDEDDGRLELIRAHAVGRLAPLFAVATELTILNGLVGVLFGLGLQVAQLPGATTTGNWLIGLGLGTLGWAFGMLTLLLAQVATSASGTTMLSYVVLGGMYIARMGTDVSHPRLTWWIPFGWIEKMDVYQTAHWLPVGLYGLMGLVCLAVALGLSAQRDVGAGLISPRRGRRQASLWLRGPATLLWRQSRGMMIAWLLGNFILGASYASIFNTIGDLAKSNPMIKQLLGTSALAAANRTVVKNFIAVLAVVMVIVALIPAVQLMLKLVGDEQKGVLHQVYATATSRWHVWISYTGWALVLGSGVLLSGLAGMYLMGTISMTDPIRWSTYWQIFCAYVPAMLVMIAVASALAGWLPKWRVVAWAWVGYAFFSLYLGNLIDLPRWARRLTPIGFVNQVPIKAIDWTTSGWCLAIAVLILIIAAFGYRRRDLAQ</sequence>
<accession>A0A837RCG6</accession>
<feature type="transmembrane region" description="Helical" evidence="1">
    <location>
        <begin position="515"/>
        <end position="534"/>
    </location>
</feature>
<proteinExistence type="predicted"/>
<feature type="transmembrane region" description="Helical" evidence="1">
    <location>
        <begin position="244"/>
        <end position="264"/>
    </location>
</feature>
<evidence type="ECO:0000313" key="2">
    <source>
        <dbReference type="EMBL" id="KRK25564.1"/>
    </source>
</evidence>
<feature type="transmembrane region" description="Helical" evidence="1">
    <location>
        <begin position="438"/>
        <end position="462"/>
    </location>
</feature>
<feature type="transmembrane region" description="Helical" evidence="1">
    <location>
        <begin position="304"/>
        <end position="324"/>
    </location>
</feature>
<feature type="transmembrane region" description="Helical" evidence="1">
    <location>
        <begin position="169"/>
        <end position="189"/>
    </location>
</feature>
<feature type="transmembrane region" description="Helical" evidence="1">
    <location>
        <begin position="90"/>
        <end position="109"/>
    </location>
</feature>
<feature type="transmembrane region" description="Helical" evidence="1">
    <location>
        <begin position="130"/>
        <end position="157"/>
    </location>
</feature>